<dbReference type="SUPFAM" id="SSF161098">
    <property type="entry name" value="MetI-like"/>
    <property type="match status" value="1"/>
</dbReference>
<dbReference type="GO" id="GO:0055085">
    <property type="term" value="P:transmembrane transport"/>
    <property type="evidence" value="ECO:0007669"/>
    <property type="project" value="InterPro"/>
</dbReference>
<feature type="transmembrane region" description="Helical" evidence="7">
    <location>
        <begin position="102"/>
        <end position="125"/>
    </location>
</feature>
<dbReference type="Gene3D" id="1.10.3720.10">
    <property type="entry name" value="MetI-like"/>
    <property type="match status" value="1"/>
</dbReference>
<evidence type="ECO:0000256" key="2">
    <source>
        <dbReference type="ARBA" id="ARBA00022448"/>
    </source>
</evidence>
<reference evidence="10" key="2">
    <citation type="submission" date="2010-01" db="EMBL/GenBank/DDBJ databases">
        <title>The complete genome of Conexibacter woesei DSM 14684.</title>
        <authorList>
            <consortium name="US DOE Joint Genome Institute (JGI-PGF)"/>
            <person name="Lucas S."/>
            <person name="Copeland A."/>
            <person name="Lapidus A."/>
            <person name="Glavina del Rio T."/>
            <person name="Dalin E."/>
            <person name="Tice H."/>
            <person name="Bruce D."/>
            <person name="Goodwin L."/>
            <person name="Pitluck S."/>
            <person name="Kyrpides N."/>
            <person name="Mavromatis K."/>
            <person name="Ivanova N."/>
            <person name="Mikhailova N."/>
            <person name="Chertkov O."/>
            <person name="Brettin T."/>
            <person name="Detter J.C."/>
            <person name="Han C."/>
            <person name="Larimer F."/>
            <person name="Land M."/>
            <person name="Hauser L."/>
            <person name="Markowitz V."/>
            <person name="Cheng J.-F."/>
            <person name="Hugenholtz P."/>
            <person name="Woyke T."/>
            <person name="Wu D."/>
            <person name="Pukall R."/>
            <person name="Steenblock K."/>
            <person name="Schneider S."/>
            <person name="Klenk H.-P."/>
            <person name="Eisen J.A."/>
        </authorList>
    </citation>
    <scope>NUCLEOTIDE SEQUENCE [LARGE SCALE GENOMIC DNA]</scope>
    <source>
        <strain evidence="10">DSM 14684 / CIP 108061 / JCM 11494 / NBRC 100937 / ID131577</strain>
    </source>
</reference>
<proteinExistence type="inferred from homology"/>
<dbReference type="Pfam" id="PF00528">
    <property type="entry name" value="BPD_transp_1"/>
    <property type="match status" value="1"/>
</dbReference>
<feature type="transmembrane region" description="Helical" evidence="7">
    <location>
        <begin position="38"/>
        <end position="60"/>
    </location>
</feature>
<dbReference type="PANTHER" id="PTHR43386:SF25">
    <property type="entry name" value="PEPTIDE ABC TRANSPORTER PERMEASE PROTEIN"/>
    <property type="match status" value="1"/>
</dbReference>
<dbReference type="Pfam" id="PF12911">
    <property type="entry name" value="OppC_N"/>
    <property type="match status" value="1"/>
</dbReference>
<name>D3FBJ3_CONWI</name>
<dbReference type="InterPro" id="IPR050366">
    <property type="entry name" value="BP-dependent_transpt_permease"/>
</dbReference>
<accession>D3FBJ3</accession>
<evidence type="ECO:0000256" key="1">
    <source>
        <dbReference type="ARBA" id="ARBA00004651"/>
    </source>
</evidence>
<dbReference type="InterPro" id="IPR035906">
    <property type="entry name" value="MetI-like_sf"/>
</dbReference>
<feature type="transmembrane region" description="Helical" evidence="7">
    <location>
        <begin position="163"/>
        <end position="180"/>
    </location>
</feature>
<organism evidence="9 10">
    <name type="scientific">Conexibacter woesei (strain DSM 14684 / CCUG 47730 / CIP 108061 / JCM 11494 / NBRC 100937 / ID131577)</name>
    <dbReference type="NCBI Taxonomy" id="469383"/>
    <lineage>
        <taxon>Bacteria</taxon>
        <taxon>Bacillati</taxon>
        <taxon>Actinomycetota</taxon>
        <taxon>Thermoleophilia</taxon>
        <taxon>Solirubrobacterales</taxon>
        <taxon>Conexibacteraceae</taxon>
        <taxon>Conexibacter</taxon>
    </lineage>
</organism>
<evidence type="ECO:0000256" key="7">
    <source>
        <dbReference type="RuleBase" id="RU363032"/>
    </source>
</evidence>
<feature type="domain" description="ABC transmembrane type-1" evidence="8">
    <location>
        <begin position="98"/>
        <end position="286"/>
    </location>
</feature>
<evidence type="ECO:0000256" key="6">
    <source>
        <dbReference type="ARBA" id="ARBA00023136"/>
    </source>
</evidence>
<dbReference type="STRING" id="469383.Cwoe_0929"/>
<evidence type="ECO:0000256" key="3">
    <source>
        <dbReference type="ARBA" id="ARBA00022475"/>
    </source>
</evidence>
<evidence type="ECO:0000313" key="9">
    <source>
        <dbReference type="EMBL" id="ADB49362.1"/>
    </source>
</evidence>
<dbReference type="CDD" id="cd06261">
    <property type="entry name" value="TM_PBP2"/>
    <property type="match status" value="1"/>
</dbReference>
<keyword evidence="4 7" id="KW-0812">Transmembrane</keyword>
<feature type="transmembrane region" description="Helical" evidence="7">
    <location>
        <begin position="262"/>
        <end position="285"/>
    </location>
</feature>
<feature type="transmembrane region" description="Helical" evidence="7">
    <location>
        <begin position="137"/>
        <end position="157"/>
    </location>
</feature>
<evidence type="ECO:0000256" key="5">
    <source>
        <dbReference type="ARBA" id="ARBA00022989"/>
    </source>
</evidence>
<comment type="subcellular location">
    <subcellularLocation>
        <location evidence="1 7">Cell membrane</location>
        <topology evidence="1 7">Multi-pass membrane protein</topology>
    </subcellularLocation>
</comment>
<protein>
    <submittedName>
        <fullName evidence="9">Binding-protein-dependent transport systems inner membrane component</fullName>
    </submittedName>
</protein>
<keyword evidence="6 7" id="KW-0472">Membrane</keyword>
<evidence type="ECO:0000256" key="4">
    <source>
        <dbReference type="ARBA" id="ARBA00022692"/>
    </source>
</evidence>
<keyword evidence="3" id="KW-1003">Cell membrane</keyword>
<evidence type="ECO:0000259" key="8">
    <source>
        <dbReference type="PROSITE" id="PS50928"/>
    </source>
</evidence>
<sequence>MSATDAVLPPSRMRRFKRGGSAGAAARRASRAWWRQPTMLIGLTIAGIWIFVAIFAPLLAPHDPLAQDFAITQAPSGAHPFGTDELGRDVLSRVLEAARNSLPLAVLLVICAGTLGTTLGLIAGYVGGWVDGLIMRLADLFSAFPAIVLAMVVTASLGPSTRNAVLALVTVTWPIYARVVRSLVMSIGQSEYVQAFRLHGASARRAMWKEILPNIVGPITVLATIYLADALLLLAGLSFLGLGTQPPAPEWGSMISVGTQYFQNWWMATFPGLAIFSAALAFNFIGDGLRDVFDPQSQAGSGARGGSEEGDG</sequence>
<evidence type="ECO:0000313" key="10">
    <source>
        <dbReference type="Proteomes" id="UP000008229"/>
    </source>
</evidence>
<feature type="transmembrane region" description="Helical" evidence="7">
    <location>
        <begin position="215"/>
        <end position="242"/>
    </location>
</feature>
<dbReference type="EMBL" id="CP001854">
    <property type="protein sequence ID" value="ADB49362.1"/>
    <property type="molecule type" value="Genomic_DNA"/>
</dbReference>
<dbReference type="PROSITE" id="PS50928">
    <property type="entry name" value="ABC_TM1"/>
    <property type="match status" value="1"/>
</dbReference>
<dbReference type="eggNOG" id="COG1173">
    <property type="taxonomic scope" value="Bacteria"/>
</dbReference>
<dbReference type="InterPro" id="IPR025966">
    <property type="entry name" value="OppC_N"/>
</dbReference>
<keyword evidence="10" id="KW-1185">Reference proteome</keyword>
<comment type="similarity">
    <text evidence="7">Belongs to the binding-protein-dependent transport system permease family.</text>
</comment>
<dbReference type="HOGENOM" id="CLU_028518_1_1_11"/>
<dbReference type="InterPro" id="IPR000515">
    <property type="entry name" value="MetI-like"/>
</dbReference>
<dbReference type="AlphaFoldDB" id="D3FBJ3"/>
<keyword evidence="2 7" id="KW-0813">Transport</keyword>
<dbReference type="Proteomes" id="UP000008229">
    <property type="component" value="Chromosome"/>
</dbReference>
<dbReference type="GO" id="GO:0005886">
    <property type="term" value="C:plasma membrane"/>
    <property type="evidence" value="ECO:0007669"/>
    <property type="project" value="UniProtKB-SubCell"/>
</dbReference>
<dbReference type="KEGG" id="cwo:Cwoe_0929"/>
<keyword evidence="5 7" id="KW-1133">Transmembrane helix</keyword>
<dbReference type="RefSeq" id="WP_012932415.1">
    <property type="nucleotide sequence ID" value="NC_013739.1"/>
</dbReference>
<reference evidence="9 10" key="1">
    <citation type="journal article" date="2010" name="Stand. Genomic Sci.">
        <title>Complete genome sequence of Conexibacter woesei type strain (ID131577).</title>
        <authorList>
            <person name="Pukall R."/>
            <person name="Lapidus A."/>
            <person name="Glavina Del Rio T."/>
            <person name="Copeland A."/>
            <person name="Tice H."/>
            <person name="Cheng J.-F."/>
            <person name="Lucas S."/>
            <person name="Chen F."/>
            <person name="Nolan M."/>
            <person name="Bruce D."/>
            <person name="Goodwin L."/>
            <person name="Pitluck S."/>
            <person name="Mavromatis K."/>
            <person name="Ivanova N."/>
            <person name="Ovchinnikova G."/>
            <person name="Pati A."/>
            <person name="Chen A."/>
            <person name="Palaniappan K."/>
            <person name="Land M."/>
            <person name="Hauser L."/>
            <person name="Chang Y.-J."/>
            <person name="Jeffries C.D."/>
            <person name="Chain P."/>
            <person name="Meincke L."/>
            <person name="Sims D."/>
            <person name="Brettin T."/>
            <person name="Detter J.C."/>
            <person name="Rohde M."/>
            <person name="Goeker M."/>
            <person name="Bristow J."/>
            <person name="Eisen J.A."/>
            <person name="Markowitz V."/>
            <person name="Kyrpides N.C."/>
            <person name="Klenk H.-P."/>
            <person name="Hugenholtz P."/>
        </authorList>
    </citation>
    <scope>NUCLEOTIDE SEQUENCE [LARGE SCALE GENOMIC DNA]</scope>
    <source>
        <strain evidence="10">DSM 14684 / CIP 108061 / JCM 11494 / NBRC 100937 / ID131577</strain>
    </source>
</reference>
<dbReference type="PANTHER" id="PTHR43386">
    <property type="entry name" value="OLIGOPEPTIDE TRANSPORT SYSTEM PERMEASE PROTEIN APPC"/>
    <property type="match status" value="1"/>
</dbReference>
<gene>
    <name evidence="9" type="ordered locus">Cwoe_0929</name>
</gene>